<evidence type="ECO:0000256" key="1">
    <source>
        <dbReference type="ARBA" id="ARBA00004496"/>
    </source>
</evidence>
<dbReference type="GO" id="GO:0016150">
    <property type="term" value="F:translation release factor activity, codon nonspecific"/>
    <property type="evidence" value="ECO:0007669"/>
    <property type="project" value="TreeGrafter"/>
</dbReference>
<dbReference type="Gene3D" id="2.40.30.10">
    <property type="entry name" value="Translation factors"/>
    <property type="match status" value="1"/>
</dbReference>
<evidence type="ECO:0000256" key="8">
    <source>
        <dbReference type="ARBA" id="ARBA00073639"/>
    </source>
</evidence>
<reference evidence="11 12" key="2">
    <citation type="submission" date="2018-04" db="EMBL/GenBank/DDBJ databases">
        <title>Thauera lacus sp. nov., isolated from an saline lake in Inner Mongolia, China.</title>
        <authorList>
            <person name="Liang Q.-Y."/>
        </authorList>
    </citation>
    <scope>NUCLEOTIDE SEQUENCE [LARGE SCALE GENOMIC DNA]</scope>
    <source>
        <strain evidence="11 12">D20</strain>
    </source>
</reference>
<dbReference type="Pfam" id="PF00009">
    <property type="entry name" value="GTP_EFTU"/>
    <property type="match status" value="1"/>
</dbReference>
<dbReference type="OrthoDB" id="9804431at2"/>
<evidence type="ECO:0000256" key="7">
    <source>
        <dbReference type="ARBA" id="ARBA00025017"/>
    </source>
</evidence>
<dbReference type="InterPro" id="IPR041732">
    <property type="entry name" value="RF3_GTP-bd"/>
</dbReference>
<sequence length="542" mass="60572">MTDTHTPYPPELMRDVAKRRTFAIISHPDAGKTTLTEKLLLFGGAIQLAGTVKARKSARHATSDWMEVEKQRGISVTSSVMQFDYQGHTINLLDTPGHEDFSEDTYRVLTAVDAAVMVIDAAKGVEAQTIKLLDVCRLRDTPIITFVNKLDREVREPFDLLAEIEDVLKIQCAPVTWPLGMGKAFRGVYHLQQDQVLRFTAGEEKRSEAEVIKGIANAQLDTLFPMEIGQLRDDVELIQGASNPFMIGEFLAGKQSPVFFGSGINNFGVQEILQALIDWAPPPQPREAAVNSTGTRMVQPAEEKFSGFVFKIQANMDPKHRDRIAFFRICSGRYSAGMKVRHVRAGREMKLANALTFMANERVLMDDGVAGDIIGIHNHGQLQIGDTLTEGENLGFKGIPYFSPELFRAARLRDPLKSKQLQKGLQELGEEGAIQVFELEGGNMLLGAVGVLQFEVVAQRLKDEYKVDAIFESADIHTARWLTFPDELTRRNFEREQVMRLGKDVDGNPVYLASSRYNLEVTMEKWPKVGFHATREHGQVLG</sequence>
<accession>A0A2T4II87</accession>
<comment type="subcellular location">
    <subcellularLocation>
        <location evidence="1 9">Cytoplasm</location>
    </subcellularLocation>
</comment>
<feature type="binding site" evidence="9">
    <location>
        <begin position="94"/>
        <end position="98"/>
    </location>
    <ligand>
        <name>GTP</name>
        <dbReference type="ChEBI" id="CHEBI:37565"/>
    </ligand>
</feature>
<evidence type="ECO:0000256" key="6">
    <source>
        <dbReference type="ARBA" id="ARBA00023134"/>
    </source>
</evidence>
<dbReference type="InterPro" id="IPR005225">
    <property type="entry name" value="Small_GTP-bd"/>
</dbReference>
<feature type="binding site" evidence="9">
    <location>
        <begin position="148"/>
        <end position="151"/>
    </location>
    <ligand>
        <name>GTP</name>
        <dbReference type="ChEBI" id="CHEBI:37565"/>
    </ligand>
</feature>
<dbReference type="PANTHER" id="PTHR43556:SF2">
    <property type="entry name" value="PEPTIDE CHAIN RELEASE FACTOR RF3"/>
    <property type="match status" value="1"/>
</dbReference>
<comment type="caution">
    <text evidence="11">The sequence shown here is derived from an EMBL/GenBank/DDBJ whole genome shotgun (WGS) entry which is preliminary data.</text>
</comment>
<feature type="domain" description="Tr-type G" evidence="10">
    <location>
        <begin position="17"/>
        <end position="284"/>
    </location>
</feature>
<comment type="similarity">
    <text evidence="2 9">Belongs to the TRAFAC class translation factor GTPase superfamily. Classic translation factor GTPase family. PrfC subfamily.</text>
</comment>
<proteinExistence type="inferred from homology"/>
<dbReference type="CDD" id="cd04169">
    <property type="entry name" value="RF3"/>
    <property type="match status" value="1"/>
</dbReference>
<dbReference type="Gene3D" id="3.40.50.300">
    <property type="entry name" value="P-loop containing nucleotide triphosphate hydrolases"/>
    <property type="match status" value="1"/>
</dbReference>
<evidence type="ECO:0000256" key="5">
    <source>
        <dbReference type="ARBA" id="ARBA00022917"/>
    </source>
</evidence>
<keyword evidence="5 9" id="KW-0648">Protein biosynthesis</keyword>
<evidence type="ECO:0000259" key="10">
    <source>
        <dbReference type="PROSITE" id="PS51722"/>
    </source>
</evidence>
<evidence type="ECO:0000256" key="9">
    <source>
        <dbReference type="HAMAP-Rule" id="MF_00072"/>
    </source>
</evidence>
<comment type="function">
    <text evidence="7 9">Increases the formation of ribosomal termination complexes and stimulates activities of RF-1 and RF-2. It binds guanine nucleotides and has strong preference for UGA stop codons. It may interact directly with the ribosome. The stimulation of RF-1 and RF-2 is significantly reduced by GTP and GDP, but not by GMP.</text>
</comment>
<dbReference type="InterPro" id="IPR031157">
    <property type="entry name" value="G_TR_CS"/>
</dbReference>
<dbReference type="FunFam" id="3.40.50.300:FF:000542">
    <property type="entry name" value="Peptide chain release factor 3"/>
    <property type="match status" value="1"/>
</dbReference>
<evidence type="ECO:0000313" key="12">
    <source>
        <dbReference type="Proteomes" id="UP000241193"/>
    </source>
</evidence>
<dbReference type="NCBIfam" id="NF001964">
    <property type="entry name" value="PRK00741.1"/>
    <property type="match status" value="1"/>
</dbReference>
<dbReference type="GO" id="GO:0005829">
    <property type="term" value="C:cytosol"/>
    <property type="evidence" value="ECO:0007669"/>
    <property type="project" value="TreeGrafter"/>
</dbReference>
<dbReference type="AlphaFoldDB" id="A0A2T4II87"/>
<dbReference type="InterPro" id="IPR032090">
    <property type="entry name" value="RF3_C"/>
</dbReference>
<dbReference type="InterPro" id="IPR053905">
    <property type="entry name" value="EF-G-like_DII"/>
</dbReference>
<dbReference type="InterPro" id="IPR027417">
    <property type="entry name" value="P-loop_NTPase"/>
</dbReference>
<dbReference type="SUPFAM" id="SSF50447">
    <property type="entry name" value="Translation proteins"/>
    <property type="match status" value="1"/>
</dbReference>
<dbReference type="InterPro" id="IPR009000">
    <property type="entry name" value="Transl_B-barrel_sf"/>
</dbReference>
<evidence type="ECO:0000256" key="3">
    <source>
        <dbReference type="ARBA" id="ARBA00022490"/>
    </source>
</evidence>
<dbReference type="InterPro" id="IPR000795">
    <property type="entry name" value="T_Tr_GTP-bd_dom"/>
</dbReference>
<dbReference type="Pfam" id="PF16658">
    <property type="entry name" value="RF3_C"/>
    <property type="match status" value="1"/>
</dbReference>
<evidence type="ECO:0000256" key="2">
    <source>
        <dbReference type="ARBA" id="ARBA00009978"/>
    </source>
</evidence>
<dbReference type="GO" id="GO:0097216">
    <property type="term" value="F:guanosine tetraphosphate binding"/>
    <property type="evidence" value="ECO:0007669"/>
    <property type="project" value="UniProtKB-ARBA"/>
</dbReference>
<dbReference type="InterPro" id="IPR004548">
    <property type="entry name" value="PrfC"/>
</dbReference>
<dbReference type="NCBIfam" id="TIGR00503">
    <property type="entry name" value="prfC"/>
    <property type="match status" value="1"/>
</dbReference>
<dbReference type="HAMAP" id="MF_00072">
    <property type="entry name" value="Rel_fac_3"/>
    <property type="match status" value="1"/>
</dbReference>
<dbReference type="PROSITE" id="PS51722">
    <property type="entry name" value="G_TR_2"/>
    <property type="match status" value="1"/>
</dbReference>
<dbReference type="EMBL" id="PZKC01000002">
    <property type="protein sequence ID" value="PTD97492.1"/>
    <property type="molecule type" value="Genomic_DNA"/>
</dbReference>
<dbReference type="Proteomes" id="UP000241193">
    <property type="component" value="Unassembled WGS sequence"/>
</dbReference>
<dbReference type="GO" id="GO:0003924">
    <property type="term" value="F:GTPase activity"/>
    <property type="evidence" value="ECO:0007669"/>
    <property type="project" value="InterPro"/>
</dbReference>
<dbReference type="Gene3D" id="3.30.70.3280">
    <property type="entry name" value="Peptide chain release factor 3, domain III"/>
    <property type="match status" value="1"/>
</dbReference>
<dbReference type="InterPro" id="IPR035647">
    <property type="entry name" value="EFG_III/V"/>
</dbReference>
<dbReference type="PROSITE" id="PS00301">
    <property type="entry name" value="G_TR_1"/>
    <property type="match status" value="1"/>
</dbReference>
<keyword evidence="6 9" id="KW-0342">GTP-binding</keyword>
<dbReference type="PRINTS" id="PR00315">
    <property type="entry name" value="ELONGATNFCT"/>
</dbReference>
<dbReference type="SUPFAM" id="SSF52540">
    <property type="entry name" value="P-loop containing nucleoside triphosphate hydrolases"/>
    <property type="match status" value="1"/>
</dbReference>
<dbReference type="InterPro" id="IPR038467">
    <property type="entry name" value="RF3_dom_3_sf"/>
</dbReference>
<dbReference type="RefSeq" id="WP_107492013.1">
    <property type="nucleotide sequence ID" value="NZ_PZKC01000002.1"/>
</dbReference>
<name>A0A2T4II87_9RHOO</name>
<dbReference type="GO" id="GO:0016149">
    <property type="term" value="F:translation release factor activity, codon specific"/>
    <property type="evidence" value="ECO:0007669"/>
    <property type="project" value="UniProtKB-UniRule"/>
</dbReference>
<keyword evidence="3 9" id="KW-0963">Cytoplasm</keyword>
<protein>
    <recommendedName>
        <fullName evidence="8 9">Peptide chain release factor 3</fullName>
        <shortName evidence="9">RF-3</shortName>
    </recommendedName>
</protein>
<dbReference type="Pfam" id="PF22042">
    <property type="entry name" value="EF-G_D2"/>
    <property type="match status" value="1"/>
</dbReference>
<keyword evidence="12" id="KW-1185">Reference proteome</keyword>
<dbReference type="GO" id="GO:0006449">
    <property type="term" value="P:regulation of translational termination"/>
    <property type="evidence" value="ECO:0007669"/>
    <property type="project" value="UniProtKB-UniRule"/>
</dbReference>
<feature type="binding site" evidence="9">
    <location>
        <begin position="26"/>
        <end position="33"/>
    </location>
    <ligand>
        <name>GTP</name>
        <dbReference type="ChEBI" id="CHEBI:37565"/>
    </ligand>
</feature>
<dbReference type="GO" id="GO:0005525">
    <property type="term" value="F:GTP binding"/>
    <property type="evidence" value="ECO:0007669"/>
    <property type="project" value="UniProtKB-UniRule"/>
</dbReference>
<evidence type="ECO:0000256" key="4">
    <source>
        <dbReference type="ARBA" id="ARBA00022741"/>
    </source>
</evidence>
<gene>
    <name evidence="9" type="primary">prfC</name>
    <name evidence="11" type="ORF">C8261_02065</name>
</gene>
<reference evidence="11 12" key="1">
    <citation type="submission" date="2018-03" db="EMBL/GenBank/DDBJ databases">
        <authorList>
            <person name="Keele B.F."/>
        </authorList>
    </citation>
    <scope>NUCLEOTIDE SEQUENCE [LARGE SCALE GENOMIC DNA]</scope>
    <source>
        <strain evidence="11 12">D20</strain>
    </source>
</reference>
<dbReference type="SUPFAM" id="SSF54980">
    <property type="entry name" value="EF-G C-terminal domain-like"/>
    <property type="match status" value="1"/>
</dbReference>
<dbReference type="NCBIfam" id="TIGR00231">
    <property type="entry name" value="small_GTP"/>
    <property type="match status" value="1"/>
</dbReference>
<keyword evidence="4 9" id="KW-0547">Nucleotide-binding</keyword>
<evidence type="ECO:0000313" key="11">
    <source>
        <dbReference type="EMBL" id="PTD97492.1"/>
    </source>
</evidence>
<dbReference type="FunFam" id="2.40.30.10:FF:000040">
    <property type="entry name" value="Peptide chain release factor 3"/>
    <property type="match status" value="1"/>
</dbReference>
<dbReference type="FunFam" id="3.30.70.3280:FF:000001">
    <property type="entry name" value="Peptide chain release factor 3"/>
    <property type="match status" value="1"/>
</dbReference>
<dbReference type="PANTHER" id="PTHR43556">
    <property type="entry name" value="PEPTIDE CHAIN RELEASE FACTOR RF3"/>
    <property type="match status" value="1"/>
</dbReference>
<organism evidence="11 12">
    <name type="scientific">Pseudothauera lacus</name>
    <dbReference type="NCBI Taxonomy" id="2136175"/>
    <lineage>
        <taxon>Bacteria</taxon>
        <taxon>Pseudomonadati</taxon>
        <taxon>Pseudomonadota</taxon>
        <taxon>Betaproteobacteria</taxon>
        <taxon>Rhodocyclales</taxon>
        <taxon>Zoogloeaceae</taxon>
        <taxon>Pseudothauera</taxon>
    </lineage>
</organism>